<dbReference type="SMART" id="SM00060">
    <property type="entry name" value="FN3"/>
    <property type="match status" value="3"/>
</dbReference>
<dbReference type="Pfam" id="PF00041">
    <property type="entry name" value="fn3"/>
    <property type="match status" value="1"/>
</dbReference>
<dbReference type="InterPro" id="IPR007110">
    <property type="entry name" value="Ig-like_dom"/>
</dbReference>
<dbReference type="PROSITE" id="PS50060">
    <property type="entry name" value="MAM_2"/>
    <property type="match status" value="1"/>
</dbReference>
<protein>
    <recommendedName>
        <fullName evidence="7">T9SS type A sorting domain-containing protein</fullName>
    </recommendedName>
</protein>
<dbReference type="Proteomes" id="UP000712080">
    <property type="component" value="Unassembled WGS sequence"/>
</dbReference>
<dbReference type="GO" id="GO:0016020">
    <property type="term" value="C:membrane"/>
    <property type="evidence" value="ECO:0007669"/>
    <property type="project" value="InterPro"/>
</dbReference>
<evidence type="ECO:0000259" key="2">
    <source>
        <dbReference type="PROSITE" id="PS50060"/>
    </source>
</evidence>
<dbReference type="PROSITE" id="PS50853">
    <property type="entry name" value="FN3"/>
    <property type="match status" value="1"/>
</dbReference>
<feature type="domain" description="Ig-like" evidence="3">
    <location>
        <begin position="1660"/>
        <end position="1760"/>
    </location>
</feature>
<dbReference type="InterPro" id="IPR044023">
    <property type="entry name" value="Ig_7"/>
</dbReference>
<dbReference type="RefSeq" id="WP_169525376.1">
    <property type="nucleotide sequence ID" value="NZ_JAAMPU010000085.1"/>
</dbReference>
<evidence type="ECO:0000259" key="4">
    <source>
        <dbReference type="PROSITE" id="PS50853"/>
    </source>
</evidence>
<dbReference type="InterPro" id="IPR008964">
    <property type="entry name" value="Invasin/intimin_cell_adhesion"/>
</dbReference>
<comment type="caution">
    <text evidence="5">The sequence shown here is derived from an EMBL/GenBank/DDBJ whole genome shotgun (WGS) entry which is preliminary data.</text>
</comment>
<keyword evidence="1" id="KW-0732">Signal</keyword>
<dbReference type="EMBL" id="JAAMPU010000085">
    <property type="protein sequence ID" value="NMH26500.1"/>
    <property type="molecule type" value="Genomic_DNA"/>
</dbReference>
<evidence type="ECO:0008006" key="7">
    <source>
        <dbReference type="Google" id="ProtNLM"/>
    </source>
</evidence>
<proteinExistence type="predicted"/>
<dbReference type="Pfam" id="PF11617">
    <property type="entry name" value="Cu-binding_MopE"/>
    <property type="match status" value="3"/>
</dbReference>
<evidence type="ECO:0000313" key="5">
    <source>
        <dbReference type="EMBL" id="NMH26500.1"/>
    </source>
</evidence>
<dbReference type="InterPro" id="IPR013783">
    <property type="entry name" value="Ig-like_fold"/>
</dbReference>
<dbReference type="Gene3D" id="2.60.40.10">
    <property type="entry name" value="Immunoglobulins"/>
    <property type="match status" value="3"/>
</dbReference>
<dbReference type="InterPro" id="IPR021655">
    <property type="entry name" value="Put_metal-bd"/>
</dbReference>
<dbReference type="CDD" id="cd00063">
    <property type="entry name" value="FN3"/>
    <property type="match status" value="1"/>
</dbReference>
<feature type="chain" id="PRO_5037662658" description="T9SS type A sorting domain-containing protein" evidence="1">
    <location>
        <begin position="20"/>
        <end position="2933"/>
    </location>
</feature>
<dbReference type="InterPro" id="IPR003961">
    <property type="entry name" value="FN3_dom"/>
</dbReference>
<gene>
    <name evidence="5" type="ORF">G6047_00515</name>
</gene>
<dbReference type="Pfam" id="PF19081">
    <property type="entry name" value="Ig_7"/>
    <property type="match status" value="2"/>
</dbReference>
<evidence type="ECO:0000256" key="1">
    <source>
        <dbReference type="SAM" id="SignalP"/>
    </source>
</evidence>
<accession>A0A972FJS5</accession>
<evidence type="ECO:0000313" key="6">
    <source>
        <dbReference type="Proteomes" id="UP000712080"/>
    </source>
</evidence>
<dbReference type="InterPro" id="IPR045474">
    <property type="entry name" value="GEVED"/>
</dbReference>
<evidence type="ECO:0000259" key="3">
    <source>
        <dbReference type="PROSITE" id="PS50835"/>
    </source>
</evidence>
<feature type="non-terminal residue" evidence="5">
    <location>
        <position position="2933"/>
    </location>
</feature>
<organism evidence="5 6">
    <name type="scientific">Flavobacterium silvaticum</name>
    <dbReference type="NCBI Taxonomy" id="1852020"/>
    <lineage>
        <taxon>Bacteria</taxon>
        <taxon>Pseudomonadati</taxon>
        <taxon>Bacteroidota</taxon>
        <taxon>Flavobacteriia</taxon>
        <taxon>Flavobacteriales</taxon>
        <taxon>Flavobacteriaceae</taxon>
        <taxon>Flavobacterium</taxon>
    </lineage>
</organism>
<dbReference type="PROSITE" id="PS50835">
    <property type="entry name" value="IG_LIKE"/>
    <property type="match status" value="1"/>
</dbReference>
<dbReference type="SUPFAM" id="SSF49265">
    <property type="entry name" value="Fibronectin type III"/>
    <property type="match status" value="2"/>
</dbReference>
<dbReference type="InterPro" id="IPR000998">
    <property type="entry name" value="MAM_dom"/>
</dbReference>
<reference evidence="5" key="1">
    <citation type="submission" date="2020-02" db="EMBL/GenBank/DDBJ databases">
        <title>Flavobacterium sp. genome.</title>
        <authorList>
            <person name="Jung H.S."/>
            <person name="Baek J.H."/>
            <person name="Jeon C.O."/>
        </authorList>
    </citation>
    <scope>NUCLEOTIDE SEQUENCE</scope>
    <source>
        <strain evidence="5">SE-s28</strain>
    </source>
</reference>
<dbReference type="InterPro" id="IPR036116">
    <property type="entry name" value="FN3_sf"/>
</dbReference>
<keyword evidence="6" id="KW-1185">Reference proteome</keyword>
<feature type="domain" description="MAM" evidence="2">
    <location>
        <begin position="1020"/>
        <end position="1201"/>
    </location>
</feature>
<feature type="domain" description="Fibronectin type-III" evidence="4">
    <location>
        <begin position="918"/>
        <end position="1015"/>
    </location>
</feature>
<feature type="signal peptide" evidence="1">
    <location>
        <begin position="1"/>
        <end position="19"/>
    </location>
</feature>
<sequence length="2933" mass="300600">MKQIYLWLFAFLISWQIQAQVSSYAFSQSTTTFAAPVTGLVGAAGTASVTPAAIISSTSWDDQTATLTLPFTFKFAGTNYTTVSLSCNGFLVFGSTISGTGITSASDPTGTYLSGTATNNGFAALNIDQNTRPAVAFTGIRSAGSNVLTGVSSTAGLKVGMRCDGNGMTAGAIITAIGTNTVTLSTSSNNGGTGTSGNYSAIGGIYPAVTGSTGSRSYIITFVSSRRYNNATDNFDYQIILHEGTNAVEVVYGPMLAGAANYKAQVGIRTTTSDFKSRTTATDWSATTAGTINTDGCSLNAIAPAANLSFSWTPPALVPCVTPTSLATGLTFSAVTTTSLTGSFTAASTPPSKYLVVRSTSATPPTPANGTTYSVGDVTLGAGTNVRLASNALTFTDSGLSAGTNYYYHVFSYNDNCTGEPFYSATALTGNATTACAAATSVASNTVTTNSANITWTGTGTYVVEYGISGFTPGTGATAGTGGTIASSVATSPYALSGLTSNTAYTVYVRQVCPLGGYSANSSSVAVNTRATCPADFGIGMVNIASLPYSITAQTTCGKGNHVTASNYGVVAGSSSYYGGEDVTYIFTPAVTSTYAIAFSTATDQDAGIMLYQGCPFLTTSTVVGFSQSTSGLTRSITANLTAGVTYYLIVDNFPNPTCVTSYDLSIIEQPIPACATGFVPANASPAAPTASVLIWDAIQFATSYDVYFGTSSTPPLVTNVTTTTYTPASLLNSTTYYWKIVPKNTTGAATGCTTQSFTTSAYCSATYSSGPGTVDGISNVTLGTLSNTSTNNTNVPYSTFFSGVTIPSLQQGTQQSVSITYGSDSNQYGAVWIDFNQNGTFEASEGFVSTVNAGASGTSVIPFTVPIGAVLGNTTMRIRGGNDSALTTAQACGAATSSFGETEDYTVNIAPAPTCMAPSNVNFTAVTQTTATINWTAPYITSPGSYQYEVRSSGAAGSGATGLVASGSVTAPTVTANAVGLSAATTYSVYVGSVCGSEVLWTAATSLTTLCNPTTSLPFAESFESAALPGCWSTQVTAGNAWASDDTNTSVTGGHTGTRFMGLDPAAVVNNTYLISPQFNLSSYGTQARRLNVWVYRGTAANADQIDFSINSTASATGATSLISIPLRYTDAPVVAAPGWYNYTVTIPASFNTTAFYIIIKGANAVNTNANTRGLAFDDFRIEVSPPTISGFNPTSICSNDLTTTAVTISGTNLEFVNAVTLNGQSLTFDTPATGSVVVHLQANSQTGTFTVNTPYGSATSASALSVIESPVVEPVVGPSAVCTGSAITLTTESSAGSWSSSNTDVATVNGGIVTGVASGTAVISYSITTNGCTSAQSQTITVNPAIVSTDPSNANALLNTPTQFTVNSSNAQTFQWQVSADSENFEDLTETAPFQNVSGTVPVDGVVTLDITSATEDLNGLYFRVVLTGTAPCTQFVSAGAMLLVGQTGIVTGTPAPVTLCGSTTTTFTVQTTGDVDFWNWYVNKNLGDGPQPIDAVADGVTYDTSTNGTLVISGVSTANNGWTYYIEVGSTTFESSVYSNASLTVNEPVTIATGGQPISEVVCGNTAGNKIFTVNATGTTLTYQWQYSSTGNAGSFVNIPGSAPTGISYSGATSNALTVNYSTTSPLGTYYYQVVISGASGCSPVTSNVASLQIFTPQITASPAAATVFAGASTTMSATTSAPAPSYQWQYSTTVNGTYAPVADNTPAGVTYSGATTATLTINTATTAAASTARFYRLVVNSGICSTASTGAQLTIQNYCVPAGTNVNTYITNFVTTGGLTNISNNSGGYNTGGYGNYSNLSASQYQGQTLSFSTTTTSGSGTSIWVDYNNDHTFDTATERVFTTTAYGSNPAGSFTIPVGTAPGSYRMRILHDFNIISPTNACGFQANGRGEVEDYTLTVVALPACTGTPSAGSITANASTIICNSGSLTLTASGYTTLVSGLQFQWYSVNNGLISGANTSVYTTPVLTASDSYYLRVTCTGSNQSADTAPFAITVTAPTIASTTSGSRCGIGSVALQATANGGDTIQWYANSTGGVSLATGTTFNTPSISGTTTYYAAASTNPAAYTIPVGTATTLTLNDEQPSAFVNRWSEYRGQYLFTAAELNAVGIYGGPINSIGFNIATLGSGTNVGAYTVKIATTSLTALTSTFVASGFTTVYGPSTYTHAVGMNTVPFATPYIWDGISNIVIDVTHTGANSTNNAQTYYTATAGNTVVYQYASGAIASTTGTTSTKRLNITFNGSSACVASTRTPVTATVNTPPAITLSASTATICPGQSVSVNVSSGASSYDTFVWSPSTGVSGSVATGYTFNPPATTNYTLTASQTSGSLCANTATFNVTVNPAPPITTNATICQGGTGSLSANAGSTTSISGAWTASDTIGARPNSTANSTTCGFSTSVTRNYAVTTFQVTATGSYVFEMNPSADYDGMAYLGTAAMTPGTCSAAFIIGDDDSDSAGDEPRLTTTLTAGVTYKLVSTTWSTSTGTYIGNFGYTITPPSGGQVVLTYEDTQWYTQSTGGSPIATGSTFNPVGVAGSGIANANSVGVYTFYAARPNNASCRTAATFTINANVTYYADADGDTYGNPAVSQVGCSGPIAGYVTNNTDCNDADPTKHASFNFYVDADHDTYGTGSPVSVCAVDANTPPTGYSLNNTDCNDADATKHASFDFYVDADNDTYGSTVSQQVCAVNATTPPAGYSVNNTDCNDGDNTKWQSATLYVDADFDGYTSGASTVTCYGAAIPAGYVATLTAIDCNDAVAAINPGHAEVLYNGVDDNCDGNLDEGFQLLSNVINAQCGITLAAINSVIQVTTFPNITQYRYRVYKIVGGVPTGAPQYVERPQGYFSFTNMASYDYASTYSIQVELQRNGTWLGYYGTACQVSTPALLDNPNGSGAINPSQCGIQLATISTLIATPSLLGATAYKFRVTNQTD</sequence>
<dbReference type="Pfam" id="PF20009">
    <property type="entry name" value="GEVED"/>
    <property type="match status" value="2"/>
</dbReference>
<name>A0A972FJS5_9FLAO</name>
<dbReference type="SUPFAM" id="SSF49373">
    <property type="entry name" value="Invasin/intimin cell-adhesion fragments"/>
    <property type="match status" value="1"/>
</dbReference>